<evidence type="ECO:0000313" key="2">
    <source>
        <dbReference type="Proteomes" id="UP000215002"/>
    </source>
</evidence>
<name>A0A223P2G5_9SPHI</name>
<evidence type="ECO:0000313" key="1">
    <source>
        <dbReference type="EMBL" id="ASU36339.1"/>
    </source>
</evidence>
<dbReference type="KEGG" id="muc:MuYL_4454"/>
<dbReference type="EMBL" id="CP022743">
    <property type="protein sequence ID" value="ASU36339.1"/>
    <property type="molecule type" value="Genomic_DNA"/>
</dbReference>
<proteinExistence type="predicted"/>
<organism evidence="1 2">
    <name type="scientific">Mucilaginibacter xinganensis</name>
    <dbReference type="NCBI Taxonomy" id="1234841"/>
    <lineage>
        <taxon>Bacteria</taxon>
        <taxon>Pseudomonadati</taxon>
        <taxon>Bacteroidota</taxon>
        <taxon>Sphingobacteriia</taxon>
        <taxon>Sphingobacteriales</taxon>
        <taxon>Sphingobacteriaceae</taxon>
        <taxon>Mucilaginibacter</taxon>
    </lineage>
</organism>
<protein>
    <submittedName>
        <fullName evidence="1">Uncharacterized protein</fullName>
    </submittedName>
</protein>
<reference evidence="1 2" key="1">
    <citation type="submission" date="2017-08" db="EMBL/GenBank/DDBJ databases">
        <title>Complete genome sequence of Mucilaginibacter sp. strain BJC16-A31.</title>
        <authorList>
            <consortium name="Henan University of Science and Technology"/>
            <person name="You X."/>
        </authorList>
    </citation>
    <scope>NUCLEOTIDE SEQUENCE [LARGE SCALE GENOMIC DNA]</scope>
    <source>
        <strain evidence="1 2">BJC16-A31</strain>
    </source>
</reference>
<accession>A0A223P2G5</accession>
<dbReference type="RefSeq" id="WP_094572373.1">
    <property type="nucleotide sequence ID" value="NZ_CP022743.1"/>
</dbReference>
<dbReference type="AlphaFoldDB" id="A0A223P2G5"/>
<keyword evidence="2" id="KW-1185">Reference proteome</keyword>
<sequence length="248" mass="29089">MKEKRIIIQIVLKNDDYILNNYSSLIENLYTFLLPPLKLKNTKKILIKLINQPSCLEIMGEKTGQELYLIRNEFDFAFFESVNSDQKKDYLCDAAFECLKALFAVLRLDLEILVNTYKHIKKIDYQLKNILCGGPKKNNNKTIVGQVIAEHFLDYALLNVNFKFLKTSETKTVILFKTYPTFFFYSKLIWTAKWTSNTTFLVSNKLKEINLEININGDISIVDTPINREIEWIKDEIRYLTLEICFPL</sequence>
<dbReference type="Proteomes" id="UP000215002">
    <property type="component" value="Chromosome"/>
</dbReference>
<dbReference type="OrthoDB" id="797126at2"/>
<gene>
    <name evidence="1" type="ORF">MuYL_4454</name>
</gene>